<dbReference type="PROSITE" id="PS50005">
    <property type="entry name" value="TPR"/>
    <property type="match status" value="1"/>
</dbReference>
<feature type="region of interest" description="Disordered" evidence="6">
    <location>
        <begin position="438"/>
        <end position="510"/>
    </location>
</feature>
<evidence type="ECO:0000313" key="9">
    <source>
        <dbReference type="EMBL" id="QSZ42422.1"/>
    </source>
</evidence>
<keyword evidence="1" id="KW-1003">Cell membrane</keyword>
<dbReference type="InterPro" id="IPR036465">
    <property type="entry name" value="vWFA_dom_sf"/>
</dbReference>
<dbReference type="InterPro" id="IPR019734">
    <property type="entry name" value="TPR_rpt"/>
</dbReference>
<dbReference type="PROSITE" id="PS50234">
    <property type="entry name" value="VWFA"/>
    <property type="match status" value="1"/>
</dbReference>
<feature type="transmembrane region" description="Helical" evidence="7">
    <location>
        <begin position="275"/>
        <end position="292"/>
    </location>
</feature>
<evidence type="ECO:0000256" key="1">
    <source>
        <dbReference type="ARBA" id="ARBA00022475"/>
    </source>
</evidence>
<keyword evidence="2 7" id="KW-0812">Transmembrane</keyword>
<feature type="transmembrane region" description="Helical" evidence="7">
    <location>
        <begin position="6"/>
        <end position="22"/>
    </location>
</feature>
<sequence length="529" mass="60057">MSFLYPWLFITLLPLYLFYKSLSKSEEKSKNREVALLFISCSFIILSLSRPILIDSKSSEKIDSQEFIVAIDASYSMQADDLKPTRYEVAKLELKKILTKLPKNRFAMFAFTSNAILISPPTTDTQISLSALESLKPEYILTKGTSLIELLRSVSKVSIEEKSLIIFSDGGEEHDLNTLVNIAKKNKIIPYIVATGSANGAILSKESKNLKDENDNLVISRINPILEEFANLSGGKYYTLDSNNKSIADSLISDINANSDKKRETKVDVLSHIELFYFPLMISLIAFLMAVTKVHQLYVLIPLFLLPNQAESSLLDFYHLRNANSLYQQKDYLSSAKEFEKIEPSVESYYNKAVSYYKAGHYRTAIEILSKIRTTDKSIKQKTLYSMGNCAVKMGHYKRAKIYYAKALNISKDEDALYNLKLLYTLNPKEKTDVTDMLRTQQKDEQTQASKQDNNDKDKEKEKASKNSSSRSSHKALESKSGSSNPKKKSSNDEKKKTKDSATSSTKYKMGYKAYELINKGYTNEQHPW</sequence>
<dbReference type="Gene3D" id="3.40.50.410">
    <property type="entry name" value="von Willebrand factor, type A domain"/>
    <property type="match status" value="1"/>
</dbReference>
<dbReference type="Pfam" id="PF13519">
    <property type="entry name" value="VWA_2"/>
    <property type="match status" value="1"/>
</dbReference>
<keyword evidence="4 7" id="KW-0472">Membrane</keyword>
<feature type="repeat" description="TPR" evidence="5">
    <location>
        <begin position="381"/>
        <end position="414"/>
    </location>
</feature>
<dbReference type="KEGG" id="saqt:GJV85_09985"/>
<dbReference type="InterPro" id="IPR011990">
    <property type="entry name" value="TPR-like_helical_dom_sf"/>
</dbReference>
<dbReference type="RefSeq" id="WP_207561238.1">
    <property type="nucleotide sequence ID" value="NZ_CP046072.1"/>
</dbReference>
<keyword evidence="5" id="KW-0802">TPR repeat</keyword>
<dbReference type="Pfam" id="PF13181">
    <property type="entry name" value="TPR_8"/>
    <property type="match status" value="1"/>
</dbReference>
<accession>A0A975B1C0</accession>
<dbReference type="PANTHER" id="PTHR22550">
    <property type="entry name" value="SPORE GERMINATION PROTEIN"/>
    <property type="match status" value="1"/>
</dbReference>
<reference evidence="9" key="1">
    <citation type="submission" date="2019-11" db="EMBL/GenBank/DDBJ databases">
        <authorList>
            <person name="Kojima H."/>
        </authorList>
    </citation>
    <scope>NUCLEOTIDE SEQUENCE</scope>
    <source>
        <strain evidence="9">H1576</strain>
    </source>
</reference>
<evidence type="ECO:0000256" key="5">
    <source>
        <dbReference type="PROSITE-ProRule" id="PRU00339"/>
    </source>
</evidence>
<evidence type="ECO:0000256" key="6">
    <source>
        <dbReference type="SAM" id="MobiDB-lite"/>
    </source>
</evidence>
<feature type="domain" description="VWFA" evidence="8">
    <location>
        <begin position="66"/>
        <end position="255"/>
    </location>
</feature>
<proteinExistence type="predicted"/>
<evidence type="ECO:0000313" key="10">
    <source>
        <dbReference type="Proteomes" id="UP000671852"/>
    </source>
</evidence>
<reference evidence="9" key="2">
    <citation type="submission" date="2021-04" db="EMBL/GenBank/DDBJ databases">
        <title>Isolation and characterization of a novel species of the genus Sulfurimonas.</title>
        <authorList>
            <person name="Fukui M."/>
        </authorList>
    </citation>
    <scope>NUCLEOTIDE SEQUENCE</scope>
    <source>
        <strain evidence="9">H1576</strain>
    </source>
</reference>
<feature type="transmembrane region" description="Helical" evidence="7">
    <location>
        <begin position="34"/>
        <end position="53"/>
    </location>
</feature>
<dbReference type="SUPFAM" id="SSF48452">
    <property type="entry name" value="TPR-like"/>
    <property type="match status" value="1"/>
</dbReference>
<protein>
    <submittedName>
        <fullName evidence="9">VWA domain-containing protein</fullName>
    </submittedName>
</protein>
<dbReference type="InterPro" id="IPR002035">
    <property type="entry name" value="VWF_A"/>
</dbReference>
<evidence type="ECO:0000256" key="2">
    <source>
        <dbReference type="ARBA" id="ARBA00022692"/>
    </source>
</evidence>
<feature type="compositionally biased region" description="Basic and acidic residues" evidence="6">
    <location>
        <begin position="490"/>
        <end position="500"/>
    </location>
</feature>
<keyword evidence="10" id="KW-1185">Reference proteome</keyword>
<evidence type="ECO:0000256" key="7">
    <source>
        <dbReference type="SAM" id="Phobius"/>
    </source>
</evidence>
<keyword evidence="3 7" id="KW-1133">Transmembrane helix</keyword>
<dbReference type="PANTHER" id="PTHR22550:SF5">
    <property type="entry name" value="LEUCINE ZIPPER PROTEIN 4"/>
    <property type="match status" value="1"/>
</dbReference>
<dbReference type="EMBL" id="CP046072">
    <property type="protein sequence ID" value="QSZ42422.1"/>
    <property type="molecule type" value="Genomic_DNA"/>
</dbReference>
<evidence type="ECO:0000259" key="8">
    <source>
        <dbReference type="PROSITE" id="PS50234"/>
    </source>
</evidence>
<feature type="compositionally biased region" description="Basic and acidic residues" evidence="6">
    <location>
        <begin position="453"/>
        <end position="465"/>
    </location>
</feature>
<dbReference type="AlphaFoldDB" id="A0A975B1C0"/>
<dbReference type="Gene3D" id="1.25.40.10">
    <property type="entry name" value="Tetratricopeptide repeat domain"/>
    <property type="match status" value="1"/>
</dbReference>
<evidence type="ECO:0000256" key="4">
    <source>
        <dbReference type="ARBA" id="ARBA00023136"/>
    </source>
</evidence>
<name>A0A975B1C0_9BACT</name>
<dbReference type="SMART" id="SM00028">
    <property type="entry name" value="TPR"/>
    <property type="match status" value="2"/>
</dbReference>
<dbReference type="InterPro" id="IPR050768">
    <property type="entry name" value="UPF0353/GerABKA_families"/>
</dbReference>
<dbReference type="SMART" id="SM00327">
    <property type="entry name" value="VWA"/>
    <property type="match status" value="1"/>
</dbReference>
<gene>
    <name evidence="9" type="ORF">GJV85_09985</name>
</gene>
<organism evidence="9 10">
    <name type="scientific">Sulfurimonas aquatica</name>
    <dbReference type="NCBI Taxonomy" id="2672570"/>
    <lineage>
        <taxon>Bacteria</taxon>
        <taxon>Pseudomonadati</taxon>
        <taxon>Campylobacterota</taxon>
        <taxon>Epsilonproteobacteria</taxon>
        <taxon>Campylobacterales</taxon>
        <taxon>Sulfurimonadaceae</taxon>
        <taxon>Sulfurimonas</taxon>
    </lineage>
</organism>
<dbReference type="Proteomes" id="UP000671852">
    <property type="component" value="Chromosome"/>
</dbReference>
<evidence type="ECO:0000256" key="3">
    <source>
        <dbReference type="ARBA" id="ARBA00022989"/>
    </source>
</evidence>
<dbReference type="SUPFAM" id="SSF53300">
    <property type="entry name" value="vWA-like"/>
    <property type="match status" value="1"/>
</dbReference>